<dbReference type="GO" id="GO:0046872">
    <property type="term" value="F:metal ion binding"/>
    <property type="evidence" value="ECO:0007669"/>
    <property type="project" value="UniProtKB-KW"/>
</dbReference>
<proteinExistence type="inferred from homology"/>
<dbReference type="Proteomes" id="UP000233778">
    <property type="component" value="Chromosome"/>
</dbReference>
<reference evidence="7 10" key="3">
    <citation type="submission" date="2017-11" db="EMBL/GenBank/DDBJ databases">
        <title>Complete genome sequence of Serratia sp. ATCC 39006 LacA.</title>
        <authorList>
            <person name="Hampton H.G."/>
            <person name="Jackson S.A."/>
            <person name="Jauregui R."/>
            <person name="Poulter G.T.M."/>
            <person name="Salmond G.P.C."/>
            <person name="Fineran P.C."/>
        </authorList>
    </citation>
    <scope>NUCLEOTIDE SEQUENCE [LARGE SCALE GENOMIC DNA]</scope>
    <source>
        <strain evidence="7 10">ATCC 39006</strain>
    </source>
</reference>
<dbReference type="STRING" id="104623.Ser39006_02453"/>
<organism evidence="8 9">
    <name type="scientific">Serratia sp. (strain ATCC 39006)</name>
    <name type="common">Prodigiosinella confusarubida</name>
    <dbReference type="NCBI Taxonomy" id="104623"/>
    <lineage>
        <taxon>Bacteria</taxon>
        <taxon>Pseudomonadati</taxon>
        <taxon>Pseudomonadota</taxon>
        <taxon>Gammaproteobacteria</taxon>
        <taxon>Enterobacterales</taxon>
        <taxon>Pectobacteriaceae</taxon>
        <taxon>Prodigiosinella</taxon>
    </lineage>
</organism>
<keyword evidence="9" id="KW-1185">Reference proteome</keyword>
<evidence type="ECO:0000256" key="3">
    <source>
        <dbReference type="ARBA" id="ARBA00022964"/>
    </source>
</evidence>
<dbReference type="OrthoDB" id="581608at2"/>
<dbReference type="RefSeq" id="WP_021015718.1">
    <property type="nucleotide sequence ID" value="NZ_CP025084.1"/>
</dbReference>
<keyword evidence="4" id="KW-0560">Oxidoreductase</keyword>
<evidence type="ECO:0000313" key="7">
    <source>
        <dbReference type="EMBL" id="AUH01031.1"/>
    </source>
</evidence>
<dbReference type="KEGG" id="sera:Ser39006_015150"/>
<evidence type="ECO:0000313" key="8">
    <source>
        <dbReference type="EMBL" id="AUH05352.1"/>
    </source>
</evidence>
<evidence type="ECO:0000259" key="6">
    <source>
        <dbReference type="Pfam" id="PF02668"/>
    </source>
</evidence>
<gene>
    <name evidence="7" type="ORF">CWC46_15145</name>
    <name evidence="8" type="ORF">Ser39006_015150</name>
</gene>
<dbReference type="Gene3D" id="3.60.130.10">
    <property type="entry name" value="Clavaminate synthase-like"/>
    <property type="match status" value="1"/>
</dbReference>
<dbReference type="EMBL" id="CP025085">
    <property type="protein sequence ID" value="AUH01031.1"/>
    <property type="molecule type" value="Genomic_DNA"/>
</dbReference>
<dbReference type="InterPro" id="IPR003819">
    <property type="entry name" value="TauD/TfdA-like"/>
</dbReference>
<sequence>MKSTLLQNNFALEIDSVNEVDAATISEWLYRYKVLVIKNVGFTYKDYYDFISSLGQPIRHVLQEFALPDYPDIIKISNFVDHQGQPEGVTDGGAYWHSDMSYKPITGIATALYSVRTQRQGGETHFIDLVDGLDELKCNTRLTDKITTLCQCDLDDVVITHIFGNRRKQTNPEASEQKLTSQQKADMQPVLHKMIQTHPCTGQKSLFAISGTAMFIPGVSAQDSLEILNELEDFIIENAQCYRHVYNPHDLVLWDNMSTLHRGYNIQPRYVKDDSRLLHRMNVMYHRKR</sequence>
<reference evidence="8" key="4">
    <citation type="submission" date="2017-11" db="EMBL/GenBank/DDBJ databases">
        <title>Complete genome sequence of Serratia sp. ATCC 39006.</title>
        <authorList>
            <person name="Hampton H.G."/>
            <person name="Jackson S.A."/>
            <person name="Jauregui R."/>
            <person name="Poulter G.T.M."/>
            <person name="Salmond G.P.C."/>
            <person name="Fineran P.C."/>
        </authorList>
    </citation>
    <scope>NUCLEOTIDE SEQUENCE</scope>
    <source>
        <strain evidence="8">ATCC 39006</strain>
    </source>
</reference>
<evidence type="ECO:0000256" key="4">
    <source>
        <dbReference type="ARBA" id="ARBA00023002"/>
    </source>
</evidence>
<evidence type="ECO:0000313" key="9">
    <source>
        <dbReference type="Proteomes" id="UP000017700"/>
    </source>
</evidence>
<keyword evidence="2" id="KW-0479">Metal-binding</keyword>
<dbReference type="PANTHER" id="PTHR43779">
    <property type="entry name" value="DIOXYGENASE RV0097-RELATED"/>
    <property type="match status" value="1"/>
</dbReference>
<accession>A0A2I5T8Y8</accession>
<dbReference type="PANTHER" id="PTHR43779:SF3">
    <property type="entry name" value="(3R)-3-[(CARBOXYMETHYL)AMINO]FATTY ACID OXYGENASE_DECARBOXYLASE"/>
    <property type="match status" value="1"/>
</dbReference>
<dbReference type="Proteomes" id="UP000017700">
    <property type="component" value="Chromosome"/>
</dbReference>
<evidence type="ECO:0000256" key="1">
    <source>
        <dbReference type="ARBA" id="ARBA00005896"/>
    </source>
</evidence>
<dbReference type="SUPFAM" id="SSF51197">
    <property type="entry name" value="Clavaminate synthase-like"/>
    <property type="match status" value="1"/>
</dbReference>
<dbReference type="InterPro" id="IPR051178">
    <property type="entry name" value="TfdA_dioxygenase"/>
</dbReference>
<name>A0A2I5T8Y8_SERS3</name>
<feature type="domain" description="TauD/TfdA-like" evidence="6">
    <location>
        <begin position="15"/>
        <end position="280"/>
    </location>
</feature>
<dbReference type="GO" id="GO:0016706">
    <property type="term" value="F:2-oxoglutarate-dependent dioxygenase activity"/>
    <property type="evidence" value="ECO:0007669"/>
    <property type="project" value="UniProtKB-ARBA"/>
</dbReference>
<protein>
    <submittedName>
        <fullName evidence="8">TauD/TfdA family dioxygenase</fullName>
    </submittedName>
</protein>
<comment type="similarity">
    <text evidence="1">Belongs to the TfdA dioxygenase family.</text>
</comment>
<reference evidence="8" key="2">
    <citation type="submission" date="2013-09" db="EMBL/GenBank/DDBJ databases">
        <authorList>
            <person name="Wang G."/>
            <person name="Yang Y."/>
            <person name="Su Y."/>
        </authorList>
    </citation>
    <scope>NUCLEOTIDE SEQUENCE</scope>
    <source>
        <strain evidence="8">ATCC 39006</strain>
    </source>
</reference>
<dbReference type="AlphaFoldDB" id="A0A2I5T8Y8"/>
<dbReference type="Pfam" id="PF02668">
    <property type="entry name" value="TauD"/>
    <property type="match status" value="1"/>
</dbReference>
<dbReference type="KEGG" id="serq:CWC46_15145"/>
<dbReference type="InterPro" id="IPR042098">
    <property type="entry name" value="TauD-like_sf"/>
</dbReference>
<dbReference type="EMBL" id="CP025084">
    <property type="protein sequence ID" value="AUH05352.1"/>
    <property type="molecule type" value="Genomic_DNA"/>
</dbReference>
<reference evidence="8 9" key="1">
    <citation type="journal article" date="2013" name="Genome Announc.">
        <title>Draft genome sequence of Serratia sp. strain ATCC 39006, a model bacterium for analysis of the biosynthesis and regulation of prodigiosin, a carbapenem, and gas vesicles.</title>
        <authorList>
            <person name="Fineran P.C."/>
            <person name="Iglesias Cans M.C."/>
            <person name="Ramsay J.P."/>
            <person name="Wilf N.M."/>
            <person name="Cossyleon D."/>
            <person name="McNeil M.B."/>
            <person name="Williamson N.R."/>
            <person name="Monson R.E."/>
            <person name="Becher S.A."/>
            <person name="Stanton J.A."/>
            <person name="Brugger K."/>
            <person name="Brown S.D."/>
            <person name="Salmond G.P."/>
        </authorList>
    </citation>
    <scope>NUCLEOTIDE SEQUENCE [LARGE SCALE GENOMIC DNA]</scope>
    <source>
        <strain evidence="8">ATCC 39006</strain>
        <strain evidence="9">ATCC 39006 / SC 11482</strain>
    </source>
</reference>
<evidence type="ECO:0000256" key="2">
    <source>
        <dbReference type="ARBA" id="ARBA00022723"/>
    </source>
</evidence>
<keyword evidence="5" id="KW-0408">Iron</keyword>
<evidence type="ECO:0000313" key="10">
    <source>
        <dbReference type="Proteomes" id="UP000233778"/>
    </source>
</evidence>
<keyword evidence="3 8" id="KW-0223">Dioxygenase</keyword>
<evidence type="ECO:0000256" key="5">
    <source>
        <dbReference type="ARBA" id="ARBA00023004"/>
    </source>
</evidence>